<dbReference type="InterPro" id="IPR038063">
    <property type="entry name" value="Transpep_catalytic_dom"/>
</dbReference>
<evidence type="ECO:0000256" key="1">
    <source>
        <dbReference type="ARBA" id="ARBA00004752"/>
    </source>
</evidence>
<keyword evidence="2" id="KW-0808">Transferase</keyword>
<accession>A0A9D2N3J1</accession>
<dbReference type="PANTHER" id="PTHR30582:SF33">
    <property type="entry name" value="EXPORTED PROTEIN"/>
    <property type="match status" value="1"/>
</dbReference>
<keyword evidence="3 6" id="KW-0133">Cell shape</keyword>
<feature type="transmembrane region" description="Helical" evidence="8">
    <location>
        <begin position="68"/>
        <end position="90"/>
    </location>
</feature>
<dbReference type="InterPro" id="IPR038054">
    <property type="entry name" value="LD_TPept-like_central_sf"/>
</dbReference>
<dbReference type="Gene3D" id="3.10.20.800">
    <property type="match status" value="1"/>
</dbReference>
<dbReference type="GO" id="GO:0071972">
    <property type="term" value="F:peptidoglycan L,D-transpeptidase activity"/>
    <property type="evidence" value="ECO:0007669"/>
    <property type="project" value="TreeGrafter"/>
</dbReference>
<dbReference type="Gene3D" id="2.40.440.10">
    <property type="entry name" value="L,D-transpeptidase catalytic domain-like"/>
    <property type="match status" value="1"/>
</dbReference>
<dbReference type="GO" id="GO:0005576">
    <property type="term" value="C:extracellular region"/>
    <property type="evidence" value="ECO:0007669"/>
    <property type="project" value="TreeGrafter"/>
</dbReference>
<evidence type="ECO:0000313" key="11">
    <source>
        <dbReference type="Proteomes" id="UP000823893"/>
    </source>
</evidence>
<dbReference type="SUPFAM" id="SSF143985">
    <property type="entry name" value="L,D-transpeptidase pre-catalytic domain-like"/>
    <property type="match status" value="1"/>
</dbReference>
<evidence type="ECO:0000256" key="6">
    <source>
        <dbReference type="PROSITE-ProRule" id="PRU01373"/>
    </source>
</evidence>
<sequence>MDEKIQKAMEQIVEETLRDQPQWEIDYQKPEETDEGGSKITEPERPEKRIIKKCLELFNKDKRDKKKLYMTAGVAAGLLAIVYFCGVWYYSGRLFEGTRIGSVSCGNMTPDGAEQAIKEQVENYSIEIVFKDKTEKIKGKDIGYTYQSENAALAVLKDQNAFFWPVGLFIEKSYPGGYSASLDQEKLRERLLSFESMKKENMTPAKDAYIAFEDNQFVIKKETQGTVIDENLLLEKVKSAVEKRKESISAEEEGVYAVPAILQDNEDLKKQQEVWNSCAAVTVTYLFGDKQEVLDGMRVKDWFTYDAEGNYVENPEGLMDNIQAYTAELAAKYDTLGRDRVIKSTATGENITVEGGDYGFLIDQEEESLQLLADIQNHANTQREPVYAQKGAVYGGNDVGNTYVEVDLTEQHLWYYKEGKLLMDSDFVSGTYYNYDRRTPGGTYYLKYKQRDQVLRPAPNPDGSYDYESPVDYWMPFNGGIGFHDADWRWYFGGNIYLYSGSHGCINLPVSFAGGFYENLEAGCPIICFYR</sequence>
<dbReference type="CDD" id="cd16913">
    <property type="entry name" value="YkuD_like"/>
    <property type="match status" value="1"/>
</dbReference>
<dbReference type="InterPro" id="IPR050979">
    <property type="entry name" value="LD-transpeptidase"/>
</dbReference>
<dbReference type="GO" id="GO:0008360">
    <property type="term" value="P:regulation of cell shape"/>
    <property type="evidence" value="ECO:0007669"/>
    <property type="project" value="UniProtKB-UniRule"/>
</dbReference>
<dbReference type="Pfam" id="PF12229">
    <property type="entry name" value="PG_binding_4"/>
    <property type="match status" value="1"/>
</dbReference>
<keyword evidence="8" id="KW-0812">Transmembrane</keyword>
<feature type="domain" description="L,D-TPase catalytic" evidence="9">
    <location>
        <begin position="402"/>
        <end position="529"/>
    </location>
</feature>
<keyword evidence="8" id="KW-0472">Membrane</keyword>
<dbReference type="PROSITE" id="PS52029">
    <property type="entry name" value="LD_TPASE"/>
    <property type="match status" value="1"/>
</dbReference>
<organism evidence="10 11">
    <name type="scientific">Candidatus Blautia merdigallinarum</name>
    <dbReference type="NCBI Taxonomy" id="2838495"/>
    <lineage>
        <taxon>Bacteria</taxon>
        <taxon>Bacillati</taxon>
        <taxon>Bacillota</taxon>
        <taxon>Clostridia</taxon>
        <taxon>Lachnospirales</taxon>
        <taxon>Lachnospiraceae</taxon>
        <taxon>Blautia</taxon>
    </lineage>
</organism>
<dbReference type="InterPro" id="IPR022029">
    <property type="entry name" value="YoaR-like_PG-bd"/>
</dbReference>
<evidence type="ECO:0000256" key="7">
    <source>
        <dbReference type="SAM" id="MobiDB-lite"/>
    </source>
</evidence>
<dbReference type="GO" id="GO:0071555">
    <property type="term" value="P:cell wall organization"/>
    <property type="evidence" value="ECO:0007669"/>
    <property type="project" value="UniProtKB-UniRule"/>
</dbReference>
<protein>
    <submittedName>
        <fullName evidence="10">L,D-transpeptidase/peptidoglycan binding protein</fullName>
    </submittedName>
</protein>
<feature type="active site" description="Proton donor/acceptor" evidence="6">
    <location>
        <position position="484"/>
    </location>
</feature>
<feature type="active site" description="Nucleophile" evidence="6">
    <location>
        <position position="505"/>
    </location>
</feature>
<keyword evidence="5 6" id="KW-0961">Cell wall biogenesis/degradation</keyword>
<dbReference type="GO" id="GO:0016740">
    <property type="term" value="F:transferase activity"/>
    <property type="evidence" value="ECO:0007669"/>
    <property type="project" value="UniProtKB-KW"/>
</dbReference>
<dbReference type="EMBL" id="DWWV01000012">
    <property type="protein sequence ID" value="HJC09323.1"/>
    <property type="molecule type" value="Genomic_DNA"/>
</dbReference>
<name>A0A9D2N3J1_9FIRM</name>
<evidence type="ECO:0000256" key="8">
    <source>
        <dbReference type="SAM" id="Phobius"/>
    </source>
</evidence>
<dbReference type="Pfam" id="PF03734">
    <property type="entry name" value="YkuD"/>
    <property type="match status" value="1"/>
</dbReference>
<evidence type="ECO:0000256" key="4">
    <source>
        <dbReference type="ARBA" id="ARBA00022984"/>
    </source>
</evidence>
<reference evidence="10" key="1">
    <citation type="journal article" date="2021" name="PeerJ">
        <title>Extensive microbial diversity within the chicken gut microbiome revealed by metagenomics and culture.</title>
        <authorList>
            <person name="Gilroy R."/>
            <person name="Ravi A."/>
            <person name="Getino M."/>
            <person name="Pursley I."/>
            <person name="Horton D.L."/>
            <person name="Alikhan N.F."/>
            <person name="Baker D."/>
            <person name="Gharbi K."/>
            <person name="Hall N."/>
            <person name="Watson M."/>
            <person name="Adriaenssens E.M."/>
            <person name="Foster-Nyarko E."/>
            <person name="Jarju S."/>
            <person name="Secka A."/>
            <person name="Antonio M."/>
            <person name="Oren A."/>
            <person name="Chaudhuri R.R."/>
            <person name="La Ragione R."/>
            <person name="Hildebrand F."/>
            <person name="Pallen M.J."/>
        </authorList>
    </citation>
    <scope>NUCLEOTIDE SEQUENCE</scope>
    <source>
        <strain evidence="10">ChiSxjej6B18-287</strain>
    </source>
</reference>
<dbReference type="GO" id="GO:0018104">
    <property type="term" value="P:peptidoglycan-protein cross-linking"/>
    <property type="evidence" value="ECO:0007669"/>
    <property type="project" value="TreeGrafter"/>
</dbReference>
<gene>
    <name evidence="10" type="ORF">H9935_00690</name>
</gene>
<proteinExistence type="predicted"/>
<comment type="pathway">
    <text evidence="1 6">Cell wall biogenesis; peptidoglycan biosynthesis.</text>
</comment>
<evidence type="ECO:0000256" key="2">
    <source>
        <dbReference type="ARBA" id="ARBA00022679"/>
    </source>
</evidence>
<dbReference type="PANTHER" id="PTHR30582">
    <property type="entry name" value="L,D-TRANSPEPTIDASE"/>
    <property type="match status" value="1"/>
</dbReference>
<evidence type="ECO:0000313" key="10">
    <source>
        <dbReference type="EMBL" id="HJC09323.1"/>
    </source>
</evidence>
<keyword evidence="4 6" id="KW-0573">Peptidoglycan synthesis</keyword>
<comment type="caution">
    <text evidence="10">The sequence shown here is derived from an EMBL/GenBank/DDBJ whole genome shotgun (WGS) entry which is preliminary data.</text>
</comment>
<evidence type="ECO:0000256" key="5">
    <source>
        <dbReference type="ARBA" id="ARBA00023316"/>
    </source>
</evidence>
<dbReference type="SUPFAM" id="SSF141523">
    <property type="entry name" value="L,D-transpeptidase catalytic domain-like"/>
    <property type="match status" value="1"/>
</dbReference>
<dbReference type="InterPro" id="IPR005490">
    <property type="entry name" value="LD_TPept_cat_dom"/>
</dbReference>
<dbReference type="AlphaFoldDB" id="A0A9D2N3J1"/>
<evidence type="ECO:0000256" key="3">
    <source>
        <dbReference type="ARBA" id="ARBA00022960"/>
    </source>
</evidence>
<keyword evidence="8" id="KW-1133">Transmembrane helix</keyword>
<evidence type="ECO:0000259" key="9">
    <source>
        <dbReference type="PROSITE" id="PS52029"/>
    </source>
</evidence>
<feature type="region of interest" description="Disordered" evidence="7">
    <location>
        <begin position="20"/>
        <end position="43"/>
    </location>
</feature>
<dbReference type="Proteomes" id="UP000823893">
    <property type="component" value="Unassembled WGS sequence"/>
</dbReference>
<reference evidence="10" key="2">
    <citation type="submission" date="2021-04" db="EMBL/GenBank/DDBJ databases">
        <authorList>
            <person name="Gilroy R."/>
        </authorList>
    </citation>
    <scope>NUCLEOTIDE SEQUENCE</scope>
    <source>
        <strain evidence="10">ChiSxjej6B18-287</strain>
    </source>
</reference>